<organism evidence="6">
    <name type="scientific">Theileria annulata</name>
    <dbReference type="NCBI Taxonomy" id="5874"/>
    <lineage>
        <taxon>Eukaryota</taxon>
        <taxon>Sar</taxon>
        <taxon>Alveolata</taxon>
        <taxon>Apicomplexa</taxon>
        <taxon>Aconoidasida</taxon>
        <taxon>Piroplasmida</taxon>
        <taxon>Theileriidae</taxon>
        <taxon>Theileria</taxon>
    </lineage>
</organism>
<evidence type="ECO:0000256" key="1">
    <source>
        <dbReference type="ARBA" id="ARBA00022723"/>
    </source>
</evidence>
<dbReference type="Pfam" id="PF01428">
    <property type="entry name" value="zf-AN1"/>
    <property type="match status" value="1"/>
</dbReference>
<keyword evidence="3" id="KW-0862">Zinc</keyword>
<evidence type="ECO:0000256" key="3">
    <source>
        <dbReference type="ARBA" id="ARBA00022833"/>
    </source>
</evidence>
<dbReference type="SMART" id="SM00154">
    <property type="entry name" value="ZnF_AN1"/>
    <property type="match status" value="1"/>
</dbReference>
<protein>
    <submittedName>
        <fullName evidence="6">AN1-like Zinc finger containing protein, putative</fullName>
    </submittedName>
</protein>
<dbReference type="GO" id="GO:0008270">
    <property type="term" value="F:zinc ion binding"/>
    <property type="evidence" value="ECO:0007669"/>
    <property type="project" value="UniProtKB-KW"/>
</dbReference>
<gene>
    <name evidence="6" type="ORF">TAT_000357600</name>
    <name evidence="7" type="ORF">TAV_000357500</name>
</gene>
<dbReference type="InterPro" id="IPR035896">
    <property type="entry name" value="AN1-like_Znf"/>
</dbReference>
<reference evidence="6" key="1">
    <citation type="submission" date="2018-07" db="EMBL/GenBank/DDBJ databases">
        <authorList>
            <person name="Quirk P.G."/>
            <person name="Krulwich T.A."/>
        </authorList>
    </citation>
    <scope>NUCLEOTIDE SEQUENCE</scope>
    <source>
        <strain evidence="6">Anand</strain>
    </source>
</reference>
<feature type="compositionally biased region" description="Basic residues" evidence="4">
    <location>
        <begin position="74"/>
        <end position="85"/>
    </location>
</feature>
<dbReference type="InterPro" id="IPR000058">
    <property type="entry name" value="Znf_AN1"/>
</dbReference>
<dbReference type="AlphaFoldDB" id="A0A3B0MZC3"/>
<accession>A0A3B0MZC3</accession>
<evidence type="ECO:0000256" key="4">
    <source>
        <dbReference type="SAM" id="MobiDB-lite"/>
    </source>
</evidence>
<dbReference type="VEuPathDB" id="PiroplasmaDB:TA10675"/>
<name>A0A3B0MZC3_THEAN</name>
<evidence type="ECO:0000313" key="7">
    <source>
        <dbReference type="EMBL" id="SVP95415.1"/>
    </source>
</evidence>
<dbReference type="SUPFAM" id="SSF118310">
    <property type="entry name" value="AN1-like Zinc finger"/>
    <property type="match status" value="1"/>
</dbReference>
<sequence>MSSEECAEEVDEEEILLNSVIKETWTCHFTPKGSPISCKEDTKVVGHDCKYCRLRFCIKHRAPETHGCNPKPVKLTKHGRPKGKK</sequence>
<feature type="domain" description="AN1-type" evidence="5">
    <location>
        <begin position="27"/>
        <end position="73"/>
    </location>
</feature>
<keyword evidence="2" id="KW-0863">Zinc-finger</keyword>
<evidence type="ECO:0000259" key="5">
    <source>
        <dbReference type="SMART" id="SM00154"/>
    </source>
</evidence>
<dbReference type="EMBL" id="UIVT01000004">
    <property type="protein sequence ID" value="SVP94672.1"/>
    <property type="molecule type" value="Genomic_DNA"/>
</dbReference>
<keyword evidence="1" id="KW-0479">Metal-binding</keyword>
<evidence type="ECO:0000313" key="6">
    <source>
        <dbReference type="EMBL" id="SVP94672.1"/>
    </source>
</evidence>
<feature type="region of interest" description="Disordered" evidence="4">
    <location>
        <begin position="64"/>
        <end position="85"/>
    </location>
</feature>
<dbReference type="Gene3D" id="4.10.1110.10">
    <property type="entry name" value="AN1-like Zinc finger"/>
    <property type="match status" value="1"/>
</dbReference>
<dbReference type="EMBL" id="UIVS01000004">
    <property type="protein sequence ID" value="SVP95415.1"/>
    <property type="molecule type" value="Genomic_DNA"/>
</dbReference>
<evidence type="ECO:0000256" key="2">
    <source>
        <dbReference type="ARBA" id="ARBA00022771"/>
    </source>
</evidence>
<proteinExistence type="predicted"/>